<dbReference type="PROSITE" id="PS01211">
    <property type="entry name" value="UPF0001"/>
    <property type="match status" value="1"/>
</dbReference>
<dbReference type="PANTHER" id="PTHR10146">
    <property type="entry name" value="PROLINE SYNTHETASE CO-TRANSCRIBED BACTERIAL HOMOLOG PROTEIN"/>
    <property type="match status" value="1"/>
</dbReference>
<evidence type="ECO:0000256" key="3">
    <source>
        <dbReference type="RuleBase" id="RU004514"/>
    </source>
</evidence>
<name>A0ABV5ZA49_9GAMM</name>
<dbReference type="PIRSF" id="PIRSF004848">
    <property type="entry name" value="YBL036c_PLPDEIII"/>
    <property type="match status" value="1"/>
</dbReference>
<dbReference type="CDD" id="cd06824">
    <property type="entry name" value="PLPDE_III_Yggs_like"/>
    <property type="match status" value="1"/>
</dbReference>
<dbReference type="PANTHER" id="PTHR10146:SF14">
    <property type="entry name" value="PYRIDOXAL PHOSPHATE HOMEOSTASIS PROTEIN"/>
    <property type="match status" value="1"/>
</dbReference>
<dbReference type="SUPFAM" id="SSF51419">
    <property type="entry name" value="PLP-binding barrel"/>
    <property type="match status" value="1"/>
</dbReference>
<evidence type="ECO:0000259" key="4">
    <source>
        <dbReference type="Pfam" id="PF01168"/>
    </source>
</evidence>
<keyword evidence="6" id="KW-1185">Reference proteome</keyword>
<proteinExistence type="inferred from homology"/>
<accession>A0ABV5ZA49</accession>
<protein>
    <recommendedName>
        <fullName evidence="2">Pyridoxal phosphate homeostasis protein</fullName>
        <shortName evidence="2">PLP homeostasis protein</shortName>
    </recommendedName>
</protein>
<evidence type="ECO:0000256" key="1">
    <source>
        <dbReference type="ARBA" id="ARBA00022898"/>
    </source>
</evidence>
<organism evidence="5 6">
    <name type="scientific">Balneatrix alpica</name>
    <dbReference type="NCBI Taxonomy" id="75684"/>
    <lineage>
        <taxon>Bacteria</taxon>
        <taxon>Pseudomonadati</taxon>
        <taxon>Pseudomonadota</taxon>
        <taxon>Gammaproteobacteria</taxon>
        <taxon>Oceanospirillales</taxon>
        <taxon>Balneatrichaceae</taxon>
        <taxon>Balneatrix</taxon>
    </lineage>
</organism>
<comment type="caution">
    <text evidence="5">The sequence shown here is derived from an EMBL/GenBank/DDBJ whole genome shotgun (WGS) entry which is preliminary data.</text>
</comment>
<evidence type="ECO:0000313" key="6">
    <source>
        <dbReference type="Proteomes" id="UP001589628"/>
    </source>
</evidence>
<sequence length="233" mass="25271">MCIAENIAKVRQQIQTAAINCGRNPAEVQLLAVSKTKPLAAIHQAYAAGQRHFGENYVQEGVDKIQASQDLSECHWHFIGPLQSNKTRVVAEHFDWVHSIERIKIAERLSAQRPAHLPPLQVCLQVNISGENSKAGVSLAALPELASRVLDLPGLQLRGLMCIPAPCQDPQLQRQPFLQLAQALQQLQQAHPAAGLDTLSMGMSEDLDAAISAGATWVRIGTAIFGARAYPSP</sequence>
<feature type="modified residue" description="N6-(pyridoxal phosphate)lysine" evidence="2">
    <location>
        <position position="35"/>
    </location>
</feature>
<feature type="domain" description="Alanine racemase N-terminal" evidence="4">
    <location>
        <begin position="11"/>
        <end position="228"/>
    </location>
</feature>
<dbReference type="NCBIfam" id="TIGR00044">
    <property type="entry name" value="YggS family pyridoxal phosphate-dependent enzyme"/>
    <property type="match status" value="1"/>
</dbReference>
<dbReference type="InterPro" id="IPR001608">
    <property type="entry name" value="Ala_racemase_N"/>
</dbReference>
<dbReference type="Gene3D" id="3.20.20.10">
    <property type="entry name" value="Alanine racemase"/>
    <property type="match status" value="1"/>
</dbReference>
<dbReference type="Pfam" id="PF01168">
    <property type="entry name" value="Ala_racemase_N"/>
    <property type="match status" value="1"/>
</dbReference>
<keyword evidence="1 2" id="KW-0663">Pyridoxal phosphate</keyword>
<dbReference type="InterPro" id="IPR011078">
    <property type="entry name" value="PyrdxlP_homeostasis"/>
</dbReference>
<evidence type="ECO:0000313" key="5">
    <source>
        <dbReference type="EMBL" id="MFB9886151.1"/>
    </source>
</evidence>
<dbReference type="RefSeq" id="WP_035460489.1">
    <property type="nucleotide sequence ID" value="NZ_JBHLZN010000002.1"/>
</dbReference>
<dbReference type="InterPro" id="IPR029066">
    <property type="entry name" value="PLP-binding_barrel"/>
</dbReference>
<reference evidence="5 6" key="1">
    <citation type="submission" date="2024-09" db="EMBL/GenBank/DDBJ databases">
        <authorList>
            <person name="Sun Q."/>
            <person name="Mori K."/>
        </authorList>
    </citation>
    <scope>NUCLEOTIDE SEQUENCE [LARGE SCALE GENOMIC DNA]</scope>
    <source>
        <strain evidence="5 6">ATCC 51285</strain>
    </source>
</reference>
<dbReference type="HAMAP" id="MF_02087">
    <property type="entry name" value="PLP_homeostasis"/>
    <property type="match status" value="1"/>
</dbReference>
<evidence type="ECO:0000256" key="2">
    <source>
        <dbReference type="HAMAP-Rule" id="MF_02087"/>
    </source>
</evidence>
<dbReference type="EMBL" id="JBHLZN010000002">
    <property type="protein sequence ID" value="MFB9886151.1"/>
    <property type="molecule type" value="Genomic_DNA"/>
</dbReference>
<comment type="function">
    <text evidence="2">Pyridoxal 5'-phosphate (PLP)-binding protein, which is involved in PLP homeostasis.</text>
</comment>
<dbReference type="Proteomes" id="UP001589628">
    <property type="component" value="Unassembled WGS sequence"/>
</dbReference>
<gene>
    <name evidence="5" type="ORF">ACFFLH_06990</name>
</gene>
<comment type="similarity">
    <text evidence="2 3">Belongs to the pyridoxal phosphate-binding protein YggS/PROSC family.</text>
</comment>